<gene>
    <name evidence="2" type="ORF">A3770_14p72720</name>
</gene>
<dbReference type="EMBL" id="CP031047">
    <property type="protein sequence ID" value="QDZ24754.1"/>
    <property type="molecule type" value="Genomic_DNA"/>
</dbReference>
<evidence type="ECO:0000313" key="3">
    <source>
        <dbReference type="Proteomes" id="UP000316726"/>
    </source>
</evidence>
<dbReference type="AlphaFoldDB" id="A0A5B8MZC6"/>
<feature type="chain" id="PRO_5022668372" evidence="1">
    <location>
        <begin position="18"/>
        <end position="494"/>
    </location>
</feature>
<organism evidence="2 3">
    <name type="scientific">Chloropicon primus</name>
    <dbReference type="NCBI Taxonomy" id="1764295"/>
    <lineage>
        <taxon>Eukaryota</taxon>
        <taxon>Viridiplantae</taxon>
        <taxon>Chlorophyta</taxon>
        <taxon>Chloropicophyceae</taxon>
        <taxon>Chloropicales</taxon>
        <taxon>Chloropicaceae</taxon>
        <taxon>Chloropicon</taxon>
    </lineage>
</organism>
<evidence type="ECO:0000256" key="1">
    <source>
        <dbReference type="SAM" id="SignalP"/>
    </source>
</evidence>
<feature type="signal peptide" evidence="1">
    <location>
        <begin position="1"/>
        <end position="17"/>
    </location>
</feature>
<reference evidence="2 3" key="1">
    <citation type="submission" date="2018-07" db="EMBL/GenBank/DDBJ databases">
        <title>The complete nuclear genome of the prasinophyte Chloropicon primus (CCMP1205).</title>
        <authorList>
            <person name="Pombert J.-F."/>
            <person name="Otis C."/>
            <person name="Turmel M."/>
            <person name="Lemieux C."/>
        </authorList>
    </citation>
    <scope>NUCLEOTIDE SEQUENCE [LARGE SCALE GENOMIC DNA]</scope>
    <source>
        <strain evidence="2 3">CCMP1205</strain>
    </source>
</reference>
<keyword evidence="1" id="KW-0732">Signal</keyword>
<name>A0A5B8MZC6_9CHLO</name>
<proteinExistence type="predicted"/>
<accession>A0A5B8MZC6</accession>
<evidence type="ECO:0000313" key="2">
    <source>
        <dbReference type="EMBL" id="QDZ24754.1"/>
    </source>
</evidence>
<sequence length="494" mass="49730">MQRLRGLLALNLTGTLGFTTSGTGKGYDKDPTMESVNTTQTACTGYYCTNKGLEEPILNQKASTGIVITGGKDASANALVSTADLVNGVTDGVGSGITAAYGGATGQGDGSVTKSMVTHDVTLGTMTFNQNARPQKESLANAKINGKGSLFNVGVTSNTMDFSNVTLVLTTAKGLNSKTELEITSVGNIIPNDGRGKAATHAMVNNERGRALGFGAQKSNETSLSLAGIIKTGPGDYSFNGEGTLKTTKDGTERTSKGEAKVTENEVGGAAGIGGAAAATFKDLSSPTTDMTLVGIIGGNLGVTGVAQANGKTEAKIKGKKETSLTEVGASTASLALPYIAAGATTGFDNTYAGSGAATLIIGGARSKGFGQKNKGLILNKDRANSRAGFGGVGVAGNVVKGGERDSVSFAGGAGSATGRTGLGSEGGFGSGLIDRTVVTAALIEPIPNFSFAKTGRAECTSPIPSPICVNYRIGRRLLLDHASSTYASSFVGI</sequence>
<protein>
    <submittedName>
        <fullName evidence="2">Uncharacterized protein</fullName>
    </submittedName>
</protein>
<keyword evidence="3" id="KW-1185">Reference proteome</keyword>
<dbReference type="Proteomes" id="UP000316726">
    <property type="component" value="Chromosome 14"/>
</dbReference>